<dbReference type="InParanoid" id="A0A2H3DIC3"/>
<keyword evidence="1" id="KW-0175">Coiled coil</keyword>
<dbReference type="AlphaFoldDB" id="A0A2H3DIC3"/>
<evidence type="ECO:0000313" key="3">
    <source>
        <dbReference type="Proteomes" id="UP000217790"/>
    </source>
</evidence>
<reference evidence="3" key="1">
    <citation type="journal article" date="2017" name="Nat. Ecol. Evol.">
        <title>Genome expansion and lineage-specific genetic innovations in the forest pathogenic fungi Armillaria.</title>
        <authorList>
            <person name="Sipos G."/>
            <person name="Prasanna A.N."/>
            <person name="Walter M.C."/>
            <person name="O'Connor E."/>
            <person name="Balint B."/>
            <person name="Krizsan K."/>
            <person name="Kiss B."/>
            <person name="Hess J."/>
            <person name="Varga T."/>
            <person name="Slot J."/>
            <person name="Riley R."/>
            <person name="Boka B."/>
            <person name="Rigling D."/>
            <person name="Barry K."/>
            <person name="Lee J."/>
            <person name="Mihaltcheva S."/>
            <person name="LaButti K."/>
            <person name="Lipzen A."/>
            <person name="Waldron R."/>
            <person name="Moloney N.M."/>
            <person name="Sperisen C."/>
            <person name="Kredics L."/>
            <person name="Vagvoelgyi C."/>
            <person name="Patrignani A."/>
            <person name="Fitzpatrick D."/>
            <person name="Nagy I."/>
            <person name="Doyle S."/>
            <person name="Anderson J.B."/>
            <person name="Grigoriev I.V."/>
            <person name="Gueldener U."/>
            <person name="Muensterkoetter M."/>
            <person name="Nagy L.G."/>
        </authorList>
    </citation>
    <scope>NUCLEOTIDE SEQUENCE [LARGE SCALE GENOMIC DNA]</scope>
    <source>
        <strain evidence="3">Ar21-2</strain>
    </source>
</reference>
<dbReference type="EMBL" id="KZ293671">
    <property type="protein sequence ID" value="PBK88827.1"/>
    <property type="molecule type" value="Genomic_DNA"/>
</dbReference>
<organism evidence="2 3">
    <name type="scientific">Armillaria gallica</name>
    <name type="common">Bulbous honey fungus</name>
    <name type="synonym">Armillaria bulbosa</name>
    <dbReference type="NCBI Taxonomy" id="47427"/>
    <lineage>
        <taxon>Eukaryota</taxon>
        <taxon>Fungi</taxon>
        <taxon>Dikarya</taxon>
        <taxon>Basidiomycota</taxon>
        <taxon>Agaricomycotina</taxon>
        <taxon>Agaricomycetes</taxon>
        <taxon>Agaricomycetidae</taxon>
        <taxon>Agaricales</taxon>
        <taxon>Marasmiineae</taxon>
        <taxon>Physalacriaceae</taxon>
        <taxon>Armillaria</taxon>
    </lineage>
</organism>
<name>A0A2H3DIC3_ARMGA</name>
<evidence type="ECO:0000256" key="1">
    <source>
        <dbReference type="SAM" id="Coils"/>
    </source>
</evidence>
<proteinExistence type="predicted"/>
<gene>
    <name evidence="2" type="ORF">ARMGADRAFT_1033804</name>
</gene>
<evidence type="ECO:0000313" key="2">
    <source>
        <dbReference type="EMBL" id="PBK88827.1"/>
    </source>
</evidence>
<protein>
    <submittedName>
        <fullName evidence="2">Uncharacterized protein</fullName>
    </submittedName>
</protein>
<accession>A0A2H3DIC3</accession>
<sequence>MIVDQRCIAVMGYDNCDARQAGKDNGILGDGWLNPRILSVQSLEAHHRLEISAIHACNSLSLGDIQSTIRLLSLSSAGFLIATDQVNAAVAEFQRLLIDQVHTDTSTQLQERLHQTRTLHEACQRDRNIRIADLERALTSAENDVRRLEADLQRSREIHDAEQYRQVQEVTDIPMLKRYLDQEFETLGKLLQGGTTENSDERESVMSW</sequence>
<keyword evidence="3" id="KW-1185">Reference proteome</keyword>
<feature type="coiled-coil region" evidence="1">
    <location>
        <begin position="131"/>
        <end position="158"/>
    </location>
</feature>
<dbReference type="Proteomes" id="UP000217790">
    <property type="component" value="Unassembled WGS sequence"/>
</dbReference>